<comment type="similarity">
    <text evidence="1">Belongs to the peptidase C14B family.</text>
</comment>
<gene>
    <name evidence="4" type="ORF">NDN08_004803</name>
</gene>
<feature type="compositionally biased region" description="Polar residues" evidence="2">
    <location>
        <begin position="310"/>
        <end position="331"/>
    </location>
</feature>
<evidence type="ECO:0000313" key="4">
    <source>
        <dbReference type="EMBL" id="KAJ8903702.1"/>
    </source>
</evidence>
<dbReference type="Pfam" id="PF00656">
    <property type="entry name" value="Peptidase_C14"/>
    <property type="match status" value="1"/>
</dbReference>
<dbReference type="PANTHER" id="PTHR48104">
    <property type="entry name" value="METACASPASE-4"/>
    <property type="match status" value="1"/>
</dbReference>
<sequence>METVNYLSGEWETVAKPPPALENKAKPSSNLYKALVVSITYVGSRNRLYAPGLDLWTMIKILHNEFSFEYSDIRVLTDVSIDEVSAQCYESVRPPTAGNIVKGMEWLTANATGQSRLFFYFSGHGIQAKDHTGEEDDGLNECLVASDDYFISDDTIRAILVNRVPLRARLACMVDSCHSGNCADLTYYVRLRDIFEGGDSSSVRKYPTQIHGSTEVYNRPQPVTMPSKEYPALGQQPHNVASGYKAGNPKYPVQSQSQGTGVYAPQMQNGNYSQPGHVVPTPGAGYGPRVANPLYPTQAPSGGYGRYYGNANQTQSPAYPSQQQHYQNSQYGVPLGQNAQYGQQPPPEYPPQPQTQPYNSGYYPAPPNDGHPSYGSGHWPQPPPNPQYSMTPHTAGCSQPFGDVGQGLTTETGSSTERAGDHPTGPPGDHQPKQRGRQESHKNPSDAHSATNATNETEAHPEENGPGAQNTPGGGTDEPVSTVTVQNASEPSHQNAALSTRHASSQFPTQTQRSTYPARGASLDPSLGLQSTFDSLNLGSRMNAPDALSRGYSQGQGQPPPALIQKPKSQYGFQAPVAGQHCGIGLRPHSLPTVRLNNGEISQFSTSVEGRPSYGGMVILLSSNDDGEQAAGLRSVGSAFTNGFANVVRRSHPEGYSFRSLLVDIANEVHALGIQQKPIMCMNDMSALTMSFFDFCRCRPSPAPLQER</sequence>
<evidence type="ECO:0000256" key="1">
    <source>
        <dbReference type="ARBA" id="ARBA00009005"/>
    </source>
</evidence>
<dbReference type="InterPro" id="IPR011600">
    <property type="entry name" value="Pept_C14_caspase"/>
</dbReference>
<feature type="compositionally biased region" description="Pro residues" evidence="2">
    <location>
        <begin position="344"/>
        <end position="354"/>
    </location>
</feature>
<accession>A0AAV8URD6</accession>
<protein>
    <recommendedName>
        <fullName evidence="3">Peptidase C14 caspase domain-containing protein</fullName>
    </recommendedName>
</protein>
<dbReference type="InterPro" id="IPR050452">
    <property type="entry name" value="Metacaspase"/>
</dbReference>
<feature type="compositionally biased region" description="Polar residues" evidence="2">
    <location>
        <begin position="479"/>
        <end position="515"/>
    </location>
</feature>
<dbReference type="GO" id="GO:0005737">
    <property type="term" value="C:cytoplasm"/>
    <property type="evidence" value="ECO:0007669"/>
    <property type="project" value="TreeGrafter"/>
</dbReference>
<reference evidence="4 5" key="1">
    <citation type="journal article" date="2023" name="Nat. Commun.">
        <title>Origin of minicircular mitochondrial genomes in red algae.</title>
        <authorList>
            <person name="Lee Y."/>
            <person name="Cho C.H."/>
            <person name="Lee Y.M."/>
            <person name="Park S.I."/>
            <person name="Yang J.H."/>
            <person name="West J.A."/>
            <person name="Bhattacharya D."/>
            <person name="Yoon H.S."/>
        </authorList>
    </citation>
    <scope>NUCLEOTIDE SEQUENCE [LARGE SCALE GENOMIC DNA]</scope>
    <source>
        <strain evidence="4 5">CCMP1338</strain>
        <tissue evidence="4">Whole cell</tissue>
    </source>
</reference>
<evidence type="ECO:0000313" key="5">
    <source>
        <dbReference type="Proteomes" id="UP001157974"/>
    </source>
</evidence>
<feature type="compositionally biased region" description="Polar residues" evidence="2">
    <location>
        <begin position="446"/>
        <end position="456"/>
    </location>
</feature>
<dbReference type="Proteomes" id="UP001157974">
    <property type="component" value="Unassembled WGS sequence"/>
</dbReference>
<organism evidence="4 5">
    <name type="scientific">Rhodosorus marinus</name>
    <dbReference type="NCBI Taxonomy" id="101924"/>
    <lineage>
        <taxon>Eukaryota</taxon>
        <taxon>Rhodophyta</taxon>
        <taxon>Stylonematophyceae</taxon>
        <taxon>Stylonematales</taxon>
        <taxon>Stylonemataceae</taxon>
        <taxon>Rhodosorus</taxon>
    </lineage>
</organism>
<feature type="compositionally biased region" description="Polar residues" evidence="2">
    <location>
        <begin position="253"/>
        <end position="274"/>
    </location>
</feature>
<dbReference type="GO" id="GO:0004197">
    <property type="term" value="F:cysteine-type endopeptidase activity"/>
    <property type="evidence" value="ECO:0007669"/>
    <property type="project" value="InterPro"/>
</dbReference>
<dbReference type="PANTHER" id="PTHR48104:SF30">
    <property type="entry name" value="METACASPASE-1"/>
    <property type="match status" value="1"/>
</dbReference>
<proteinExistence type="inferred from homology"/>
<dbReference type="Gene3D" id="3.40.50.12660">
    <property type="match status" value="1"/>
</dbReference>
<evidence type="ECO:0000256" key="2">
    <source>
        <dbReference type="SAM" id="MobiDB-lite"/>
    </source>
</evidence>
<dbReference type="AlphaFoldDB" id="A0AAV8URD6"/>
<evidence type="ECO:0000259" key="3">
    <source>
        <dbReference type="Pfam" id="PF00656"/>
    </source>
</evidence>
<feature type="compositionally biased region" description="Polar residues" evidence="2">
    <location>
        <begin position="528"/>
        <end position="540"/>
    </location>
</feature>
<name>A0AAV8URD6_9RHOD</name>
<dbReference type="GO" id="GO:0006508">
    <property type="term" value="P:proteolysis"/>
    <property type="evidence" value="ECO:0007669"/>
    <property type="project" value="InterPro"/>
</dbReference>
<keyword evidence="5" id="KW-1185">Reference proteome</keyword>
<comment type="caution">
    <text evidence="4">The sequence shown here is derived from an EMBL/GenBank/DDBJ whole genome shotgun (WGS) entry which is preliminary data.</text>
</comment>
<feature type="domain" description="Peptidase C14 caspase" evidence="3">
    <location>
        <begin position="33"/>
        <end position="190"/>
    </location>
</feature>
<feature type="compositionally biased region" description="Basic and acidic residues" evidence="2">
    <location>
        <begin position="430"/>
        <end position="445"/>
    </location>
</feature>
<dbReference type="EMBL" id="JAMWBK010000007">
    <property type="protein sequence ID" value="KAJ8903702.1"/>
    <property type="molecule type" value="Genomic_DNA"/>
</dbReference>
<feature type="compositionally biased region" description="Polar residues" evidence="2">
    <location>
        <begin position="407"/>
        <end position="417"/>
    </location>
</feature>
<feature type="region of interest" description="Disordered" evidence="2">
    <location>
        <begin position="251"/>
        <end position="560"/>
    </location>
</feature>